<dbReference type="Proteomes" id="UP000053405">
    <property type="component" value="Unassembled WGS sequence"/>
</dbReference>
<evidence type="ECO:0000256" key="3">
    <source>
        <dbReference type="SAM" id="Phobius"/>
    </source>
</evidence>
<feature type="transmembrane region" description="Helical" evidence="3">
    <location>
        <begin position="45"/>
        <end position="65"/>
    </location>
</feature>
<dbReference type="PANTHER" id="PTHR37042">
    <property type="entry name" value="OUTER MEMBRANE PROTEIN RV1973"/>
    <property type="match status" value="1"/>
</dbReference>
<dbReference type="AlphaFoldDB" id="L7L5U5"/>
<comment type="caution">
    <text evidence="4">The sequence shown here is derived from an EMBL/GenBank/DDBJ whole genome shotgun (WGS) entry which is preliminary data.</text>
</comment>
<dbReference type="eggNOG" id="ENOG5033UFP">
    <property type="taxonomic scope" value="Bacteria"/>
</dbReference>
<dbReference type="GO" id="GO:0016020">
    <property type="term" value="C:membrane"/>
    <property type="evidence" value="ECO:0007669"/>
    <property type="project" value="UniProtKB-SubCell"/>
</dbReference>
<reference evidence="4 5" key="1">
    <citation type="submission" date="2012-12" db="EMBL/GenBank/DDBJ databases">
        <title>Whole genome shotgun sequence of Gordonia hirsuta NBRC 16056.</title>
        <authorList>
            <person name="Isaki-Nakamura S."/>
            <person name="Hosoyama A."/>
            <person name="Tsuchikane K."/>
            <person name="Katsumata H."/>
            <person name="Baba S."/>
            <person name="Yamazaki S."/>
            <person name="Fujita N."/>
        </authorList>
    </citation>
    <scope>NUCLEOTIDE SEQUENCE [LARGE SCALE GENOMIC DNA]</scope>
    <source>
        <strain evidence="4 5">NBRC 16056</strain>
    </source>
</reference>
<name>L7L5U5_9ACTN</name>
<keyword evidence="5" id="KW-1185">Reference proteome</keyword>
<dbReference type="OrthoDB" id="4774723at2"/>
<keyword evidence="2 3" id="KW-0472">Membrane</keyword>
<gene>
    <name evidence="4" type="ORF">GOHSU_08_00180</name>
</gene>
<evidence type="ECO:0000256" key="2">
    <source>
        <dbReference type="ARBA" id="ARBA00023136"/>
    </source>
</evidence>
<evidence type="ECO:0000313" key="4">
    <source>
        <dbReference type="EMBL" id="GAC56490.1"/>
    </source>
</evidence>
<comment type="subcellular location">
    <subcellularLocation>
        <location evidence="1">Membrane</location>
    </subcellularLocation>
</comment>
<evidence type="ECO:0000256" key="1">
    <source>
        <dbReference type="ARBA" id="ARBA00004370"/>
    </source>
</evidence>
<protein>
    <submittedName>
        <fullName evidence="4">Uncharacterized protein</fullName>
    </submittedName>
</protein>
<keyword evidence="3" id="KW-0812">Transmembrane</keyword>
<accession>L7L5U5</accession>
<dbReference type="STRING" id="1121927.GOHSU_08_00180"/>
<proteinExistence type="predicted"/>
<dbReference type="EMBL" id="BANT01000008">
    <property type="protein sequence ID" value="GAC56490.1"/>
    <property type="molecule type" value="Genomic_DNA"/>
</dbReference>
<evidence type="ECO:0000313" key="5">
    <source>
        <dbReference type="Proteomes" id="UP000053405"/>
    </source>
</evidence>
<dbReference type="PANTHER" id="PTHR37042:SF4">
    <property type="entry name" value="OUTER MEMBRANE PROTEIN RV1973"/>
    <property type="match status" value="1"/>
</dbReference>
<sequence length="197" mass="20803">MESGNDDAVRRWRAARAARDRARDQLTEAELEAGLRRRLPAALRLTLVLVAVLAVAGAAVAWWQVVRGPQYSDDQLVDAAVSRVQLVLSADADDPGRARKILAGATGEFHDTFAQSAQAYTRYIELQGTRGSAAVDGAALAYRDGDRAMVLVAATLSMAGAAGAGESGEAGGRPLRLRVVVEPDEGMLKLSGVTFLS</sequence>
<organism evidence="4 5">
    <name type="scientific">Gordonia hirsuta DSM 44140 = NBRC 16056</name>
    <dbReference type="NCBI Taxonomy" id="1121927"/>
    <lineage>
        <taxon>Bacteria</taxon>
        <taxon>Bacillati</taxon>
        <taxon>Actinomycetota</taxon>
        <taxon>Actinomycetes</taxon>
        <taxon>Mycobacteriales</taxon>
        <taxon>Gordoniaceae</taxon>
        <taxon>Gordonia</taxon>
    </lineage>
</organism>
<dbReference type="RefSeq" id="WP_005936824.1">
    <property type="nucleotide sequence ID" value="NZ_ATVK01000043.1"/>
</dbReference>
<keyword evidence="3" id="KW-1133">Transmembrane helix</keyword>